<evidence type="ECO:0000313" key="12">
    <source>
        <dbReference type="EMBL" id="KAJ4777939.1"/>
    </source>
</evidence>
<dbReference type="PANTHER" id="PTHR10492">
    <property type="match status" value="1"/>
</dbReference>
<evidence type="ECO:0000256" key="2">
    <source>
        <dbReference type="ARBA" id="ARBA00022723"/>
    </source>
</evidence>
<dbReference type="GO" id="GO:0005524">
    <property type="term" value="F:ATP binding"/>
    <property type="evidence" value="ECO:0007669"/>
    <property type="project" value="UniProtKB-KW"/>
</dbReference>
<keyword evidence="13" id="KW-1185">Reference proteome</keyword>
<dbReference type="InterPro" id="IPR012340">
    <property type="entry name" value="NA-bd_OB-fold"/>
</dbReference>
<feature type="region of interest" description="Disordered" evidence="7">
    <location>
        <begin position="2030"/>
        <end position="2092"/>
    </location>
</feature>
<dbReference type="SUPFAM" id="SSF52540">
    <property type="entry name" value="P-loop containing nucleoside triphosphate hydrolases"/>
    <property type="match status" value="2"/>
</dbReference>
<evidence type="ECO:0000259" key="8">
    <source>
        <dbReference type="Pfam" id="PF05970"/>
    </source>
</evidence>
<keyword evidence="2" id="KW-0479">Metal-binding</keyword>
<evidence type="ECO:0000256" key="5">
    <source>
        <dbReference type="ARBA" id="ARBA00023125"/>
    </source>
</evidence>
<feature type="domain" description="Helitron helicase-like" evidence="10">
    <location>
        <begin position="403"/>
        <end position="564"/>
    </location>
</feature>
<keyword evidence="4" id="KW-0862">Zinc</keyword>
<dbReference type="PANTHER" id="PTHR10492:SF90">
    <property type="entry name" value="ATP-DEPENDENT DNA HELICASE"/>
    <property type="match status" value="1"/>
</dbReference>
<dbReference type="InterPro" id="IPR013955">
    <property type="entry name" value="Rep_factor-A_C"/>
</dbReference>
<dbReference type="CDD" id="cd18809">
    <property type="entry name" value="SF1_C_RecD"/>
    <property type="match status" value="1"/>
</dbReference>
<dbReference type="Gene3D" id="3.40.50.300">
    <property type="entry name" value="P-loop containing nucleotide triphosphate hydrolases"/>
    <property type="match status" value="1"/>
</dbReference>
<dbReference type="GO" id="GO:0006281">
    <property type="term" value="P:DNA repair"/>
    <property type="evidence" value="ECO:0007669"/>
    <property type="project" value="UniProtKB-KW"/>
</dbReference>
<dbReference type="InterPro" id="IPR027417">
    <property type="entry name" value="P-loop_NTPase"/>
</dbReference>
<evidence type="ECO:0000256" key="6">
    <source>
        <dbReference type="RuleBase" id="RU363044"/>
    </source>
</evidence>
<dbReference type="CDD" id="cd04476">
    <property type="entry name" value="RPA1_DBD_C"/>
    <property type="match status" value="1"/>
</dbReference>
<gene>
    <name evidence="12" type="ORF">LUZ62_062196</name>
</gene>
<feature type="domain" description="DNA helicase Pif1-like 2B" evidence="11">
    <location>
        <begin position="1427"/>
        <end position="1472"/>
    </location>
</feature>
<reference evidence="12" key="1">
    <citation type="submission" date="2022-08" db="EMBL/GenBank/DDBJ databases">
        <authorList>
            <person name="Marques A."/>
        </authorList>
    </citation>
    <scope>NUCLEOTIDE SEQUENCE</scope>
    <source>
        <strain evidence="12">RhyPub2mFocal</strain>
        <tissue evidence="12">Leaves</tissue>
    </source>
</reference>
<dbReference type="InterPro" id="IPR047192">
    <property type="entry name" value="Euk_RPA1_DBD_C"/>
</dbReference>
<evidence type="ECO:0000259" key="10">
    <source>
        <dbReference type="Pfam" id="PF14214"/>
    </source>
</evidence>
<accession>A0AAV8EF89</accession>
<keyword evidence="6" id="KW-0378">Hydrolase</keyword>
<dbReference type="EC" id="5.6.2.3" evidence="6"/>
<dbReference type="Pfam" id="PF08646">
    <property type="entry name" value="Rep_fac-A_C"/>
    <property type="match status" value="1"/>
</dbReference>
<keyword evidence="6" id="KW-0547">Nucleotide-binding</keyword>
<dbReference type="GO" id="GO:0043139">
    <property type="term" value="F:5'-3' DNA helicase activity"/>
    <property type="evidence" value="ECO:0007669"/>
    <property type="project" value="UniProtKB-EC"/>
</dbReference>
<dbReference type="SUPFAM" id="SSF50249">
    <property type="entry name" value="Nucleic acid-binding proteins"/>
    <property type="match status" value="3"/>
</dbReference>
<dbReference type="GO" id="GO:0016787">
    <property type="term" value="F:hydrolase activity"/>
    <property type="evidence" value="ECO:0007669"/>
    <property type="project" value="UniProtKB-KW"/>
</dbReference>
<dbReference type="Pfam" id="PF21530">
    <property type="entry name" value="Pif1_2B_dom"/>
    <property type="match status" value="1"/>
</dbReference>
<evidence type="ECO:0000256" key="7">
    <source>
        <dbReference type="SAM" id="MobiDB-lite"/>
    </source>
</evidence>
<organism evidence="12 13">
    <name type="scientific">Rhynchospora pubera</name>
    <dbReference type="NCBI Taxonomy" id="906938"/>
    <lineage>
        <taxon>Eukaryota</taxon>
        <taxon>Viridiplantae</taxon>
        <taxon>Streptophyta</taxon>
        <taxon>Embryophyta</taxon>
        <taxon>Tracheophyta</taxon>
        <taxon>Spermatophyta</taxon>
        <taxon>Magnoliopsida</taxon>
        <taxon>Liliopsida</taxon>
        <taxon>Poales</taxon>
        <taxon>Cyperaceae</taxon>
        <taxon>Cyperoideae</taxon>
        <taxon>Rhynchosporeae</taxon>
        <taxon>Rhynchospora</taxon>
    </lineage>
</organism>
<protein>
    <recommendedName>
        <fullName evidence="6">ATP-dependent DNA helicase</fullName>
        <ecNumber evidence="6">5.6.2.3</ecNumber>
    </recommendedName>
</protein>
<evidence type="ECO:0000259" key="11">
    <source>
        <dbReference type="Pfam" id="PF21530"/>
    </source>
</evidence>
<keyword evidence="6" id="KW-0347">Helicase</keyword>
<keyword evidence="6" id="KW-0233">DNA recombination</keyword>
<dbReference type="EMBL" id="JAMFTS010000003">
    <property type="protein sequence ID" value="KAJ4777939.1"/>
    <property type="molecule type" value="Genomic_DNA"/>
</dbReference>
<evidence type="ECO:0000256" key="1">
    <source>
        <dbReference type="ARBA" id="ARBA00005690"/>
    </source>
</evidence>
<keyword evidence="3" id="KW-0863">Zinc-finger</keyword>
<dbReference type="GO" id="GO:0008270">
    <property type="term" value="F:zinc ion binding"/>
    <property type="evidence" value="ECO:0007669"/>
    <property type="project" value="UniProtKB-KW"/>
</dbReference>
<keyword evidence="6" id="KW-0067">ATP-binding</keyword>
<keyword evidence="6" id="KW-0227">DNA damage</keyword>
<evidence type="ECO:0000313" key="13">
    <source>
        <dbReference type="Proteomes" id="UP001140206"/>
    </source>
</evidence>
<evidence type="ECO:0000256" key="4">
    <source>
        <dbReference type="ARBA" id="ARBA00022833"/>
    </source>
</evidence>
<dbReference type="Gene3D" id="2.40.50.140">
    <property type="entry name" value="Nucleic acid-binding proteins"/>
    <property type="match status" value="3"/>
</dbReference>
<comment type="catalytic activity">
    <reaction evidence="6">
        <text>ATP + H2O = ADP + phosphate + H(+)</text>
        <dbReference type="Rhea" id="RHEA:13065"/>
        <dbReference type="ChEBI" id="CHEBI:15377"/>
        <dbReference type="ChEBI" id="CHEBI:15378"/>
        <dbReference type="ChEBI" id="CHEBI:30616"/>
        <dbReference type="ChEBI" id="CHEBI:43474"/>
        <dbReference type="ChEBI" id="CHEBI:456216"/>
        <dbReference type="EC" id="5.6.2.3"/>
    </reaction>
</comment>
<comment type="cofactor">
    <cofactor evidence="6">
        <name>Mg(2+)</name>
        <dbReference type="ChEBI" id="CHEBI:18420"/>
    </cofactor>
</comment>
<dbReference type="Proteomes" id="UP001140206">
    <property type="component" value="Chromosome 3"/>
</dbReference>
<feature type="compositionally biased region" description="Low complexity" evidence="7">
    <location>
        <begin position="85"/>
        <end position="94"/>
    </location>
</feature>
<sequence>MRRGTSIALASGHPSAHLSSAPVDLGDHDRERRRRLIGAGRYDHPSLQGSTPAHADLEDGSGPSTPTSHYEIPSYGNFTEPPSSPSSAVSDSPLPETPPAIPVLNTDDRPVYDDFGDLTEICPKCHALYWYEERCRSASRVGQPVYNLCCRGGRVLLPAIDPTPSPLLELLDPSGGPDSQHFMQCIRMYNSMFAFTSMGVEVDESVNFRPGPYVFRVSGQLCHLMGSLLPHDDSPPRFAQLYMYDTENEMANRLSHFSADRSSVPRPHIVQALRDMLDQYNPYVQGFRSVRERILADSADALRLRIASHRSGDGRQYSAPTSSEVVGLIVGDIDAHHIDRDIIIQQCSGRLQRISSLHPSYMAFQYPLIFVRGEDSFRLHIDCNISDLTTSSTSRAHVTMNEYYCYRLHVRAIGSNIILRSGHLLQQLSVDMFACVDQSRLWYVHENQSSLRSNTYQNVRNAVINYDLLGHTVGKRIILPPSHVGSPRYMFQNYQDAVAVCRHLGPPHLFITFTCNPAWPEITRNLFPGQRASDRPDLVCRVFKMKLNQLVRDLHGGQFFGPISGCEHFDLTFYSYFLPFISTSNILLLIFNPHFLSIFHFFSASALLLQFDSSSYVSVIYMVEFQKRGLPHVHIVVWLAQRASLSNGSSIDQVISAELPDPSVDPDGYSVVSQFMVHGPCGVSRPQSPCMQNGSCSKHFPKRFNDETLITEDGVVVYKRRNTGVTVNKNGVILDNKYVVPHNLNLLFKYQAHINVERCYTSMMIKYLFKYICKGRDRARVSVQRNASNSSQNDTGQPQQEQVIDEVLNYLDCRYLTPHESIWRLFQYDIHYSHPTVERLPIHLPFENNVVFRDSQSLQQVANNPANQQTKLTAWFDLNQNDPFARTLSYPEVTKYYTWHQNEKNWQYRQQGHRLARMHFVHLGAGDVYYTRSLLNCVRGALSFDDLRTVNGTIIPTFKDACSALGMLDDNTEWLSTMQEADATASSYQIRQIFIDILLFSEVADALDLWESCWNYMGDDIVQAVRDHNSNPEMVVDPEIVKDRILYELEDILFIRGYSLQYVRLPAPSRPRTNHLHNRLLEEQYSFNTIQLQMQVPDLIARLNSEQKNIFDAVVHSVTSNLGNLYFVYGHGGTGKTFLWRALTAYLRAKGKIVLTVASSGLSSLLLEGGVTAYYRFKIPLKLKEGATCDIKKHTQLAYLLLQTSLIVWDEAPMNNKICFEALDRSMRDIFSDWYPLRRDQPFGGVTVVLGGDFRQTLPVISHGSRFDTISACITNSYLWSSCTLMKLTINMRLLASNQSSSDTQDLSAFATWLLSIGNGEAHAVRLYNSIEPDWVHIPDCFLVPHDHNPQQTIINAVYPNFTSNYQNENYLHQRAIITPKNNAANVLNETVLQHVPGQQYDYYSFDSAQGYDDLPEDLQTMFTPDMLNTITSGSLPCHKLTLKINAPVMLLRNMDQANGLCNGTRMIITALGTRIINARVITGPAKGKIVQIPRIIFSHEDQKLPFIMKRKQFPIRLCYAMTINKSQGQSLDVVGVYLPEPVFSHGQLYLIMSRLIPASKVTETTNTLNATIHGRPVRIWPASDPRRGKVWKYSFLFLDHMGGKIQGIIMAPDRQRVANSFTEQNIVEITRFSVTAATKDYQVVDYKYLLSITQQTQIKTLPSDMYPIPVYHFDFKRLEDVGTEITYEKAVLDTIARLSGFSTVRTVQSAGNARVQTMYLTNERGFTMDVALWADFIDQFDIAALYEQSKTTPIIIACNGLQVRKANPDIYSLKTYTGTRFYLDNTIKEISDYLHQTPYDGKTIVLEATPEMFNRTAPGRSLVARSPPVNITLAQLNGLYLDNFTETLYQCPARIIQFTSPFDWCYAACTDCHKKLDRSSLGYYCSECHTRKRTFVPWYRMTVRVADQTDAAQFMLLGKTGEMIVGSDAVTMKMQQDQNDGAVPQPLQDIVNKAYLFTVQGKQLGPVLTYRTYTVSRHEPVPDDMLHLLPEPLLLIEDSPSADPSLIEAPVNTPPPSQDKGKAIAAGLTPVTPLKRPVDPHSTESTVPTKTVRRRLQEDLTASTPPDITVPLNDPPKSLSAETIDESTHDD</sequence>
<feature type="domain" description="DNA helicase Pif1-like DEAD-box helicase" evidence="8">
    <location>
        <begin position="1103"/>
        <end position="1323"/>
    </location>
</feature>
<evidence type="ECO:0000259" key="9">
    <source>
        <dbReference type="Pfam" id="PF08646"/>
    </source>
</evidence>
<dbReference type="InterPro" id="IPR025476">
    <property type="entry name" value="Helitron_helicase-like"/>
</dbReference>
<name>A0AAV8EF89_9POAL</name>
<feature type="domain" description="Replication factor A C-terminal" evidence="9">
    <location>
        <begin position="1858"/>
        <end position="1964"/>
    </location>
</feature>
<evidence type="ECO:0000256" key="3">
    <source>
        <dbReference type="ARBA" id="ARBA00022771"/>
    </source>
</evidence>
<proteinExistence type="inferred from homology"/>
<feature type="region of interest" description="Disordered" evidence="7">
    <location>
        <begin position="1"/>
        <end position="108"/>
    </location>
</feature>
<dbReference type="GO" id="GO:0006310">
    <property type="term" value="P:DNA recombination"/>
    <property type="evidence" value="ECO:0007669"/>
    <property type="project" value="UniProtKB-KW"/>
</dbReference>
<dbReference type="Pfam" id="PF14214">
    <property type="entry name" value="Helitron_like_N"/>
    <property type="match status" value="1"/>
</dbReference>
<dbReference type="InterPro" id="IPR010285">
    <property type="entry name" value="DNA_helicase_pif1-like_DEAD"/>
</dbReference>
<dbReference type="GO" id="GO:0003677">
    <property type="term" value="F:DNA binding"/>
    <property type="evidence" value="ECO:0007669"/>
    <property type="project" value="UniProtKB-KW"/>
</dbReference>
<keyword evidence="5" id="KW-0238">DNA-binding</keyword>
<comment type="caution">
    <text evidence="12">The sequence shown here is derived from an EMBL/GenBank/DDBJ whole genome shotgun (WGS) entry which is preliminary data.</text>
</comment>
<dbReference type="Pfam" id="PF05970">
    <property type="entry name" value="PIF1"/>
    <property type="match status" value="1"/>
</dbReference>
<comment type="similarity">
    <text evidence="1">Belongs to the replication factor A protein 1 family.</text>
</comment>
<dbReference type="InterPro" id="IPR049163">
    <property type="entry name" value="Pif1-like_2B_dom"/>
</dbReference>
<comment type="similarity">
    <text evidence="6">Belongs to the helicase family.</text>
</comment>
<dbReference type="GO" id="GO:0000723">
    <property type="term" value="P:telomere maintenance"/>
    <property type="evidence" value="ECO:0007669"/>
    <property type="project" value="InterPro"/>
</dbReference>
<keyword evidence="6" id="KW-0234">DNA repair</keyword>